<dbReference type="SUPFAM" id="SSF53271">
    <property type="entry name" value="PRTase-like"/>
    <property type="match status" value="1"/>
</dbReference>
<dbReference type="HAMAP" id="MF_01208">
    <property type="entry name" value="PyrE"/>
    <property type="match status" value="1"/>
</dbReference>
<dbReference type="GO" id="GO:0004590">
    <property type="term" value="F:orotidine-5'-phosphate decarboxylase activity"/>
    <property type="evidence" value="ECO:0007669"/>
    <property type="project" value="TreeGrafter"/>
</dbReference>
<feature type="domain" description="Sushi" evidence="8">
    <location>
        <begin position="354"/>
        <end position="426"/>
    </location>
</feature>
<dbReference type="Gene3D" id="3.40.50.2020">
    <property type="match status" value="1"/>
</dbReference>
<dbReference type="GO" id="GO:0004588">
    <property type="term" value="F:orotate phosphoribosyltransferase activity"/>
    <property type="evidence" value="ECO:0007669"/>
    <property type="project" value="UniProtKB-EC"/>
</dbReference>
<proteinExistence type="inferred from homology"/>
<keyword evidence="7" id="KW-0768">Sushi</keyword>
<dbReference type="CDD" id="cd00033">
    <property type="entry name" value="CCP"/>
    <property type="match status" value="4"/>
</dbReference>
<protein>
    <recommendedName>
        <fullName evidence="2">orotate phosphoribosyltransferase</fullName>
        <ecNumber evidence="2">2.4.2.10</ecNumber>
    </recommendedName>
</protein>
<comment type="pathway">
    <text evidence="1">Pyrimidine metabolism; UMP biosynthesis via de novo pathway; UMP from orotate: step 1/2.</text>
</comment>
<name>A0A8X6PW90_NEPPI</name>
<organism evidence="9 10">
    <name type="scientific">Nephila pilipes</name>
    <name type="common">Giant wood spider</name>
    <name type="synonym">Nephila maculata</name>
    <dbReference type="NCBI Taxonomy" id="299642"/>
    <lineage>
        <taxon>Eukaryota</taxon>
        <taxon>Metazoa</taxon>
        <taxon>Ecdysozoa</taxon>
        <taxon>Arthropoda</taxon>
        <taxon>Chelicerata</taxon>
        <taxon>Arachnida</taxon>
        <taxon>Araneae</taxon>
        <taxon>Araneomorphae</taxon>
        <taxon>Entelegynae</taxon>
        <taxon>Araneoidea</taxon>
        <taxon>Nephilidae</taxon>
        <taxon>Nephila</taxon>
    </lineage>
</organism>
<dbReference type="EMBL" id="BMAW01024151">
    <property type="protein sequence ID" value="GFT86624.1"/>
    <property type="molecule type" value="Genomic_DNA"/>
</dbReference>
<dbReference type="OrthoDB" id="6413286at2759"/>
<feature type="domain" description="Sushi" evidence="8">
    <location>
        <begin position="510"/>
        <end position="577"/>
    </location>
</feature>
<evidence type="ECO:0000256" key="1">
    <source>
        <dbReference type="ARBA" id="ARBA00004889"/>
    </source>
</evidence>
<dbReference type="PANTHER" id="PTHR19278:SF9">
    <property type="entry name" value="URIDINE 5'-MONOPHOSPHATE SYNTHASE"/>
    <property type="match status" value="1"/>
</dbReference>
<dbReference type="Gene3D" id="2.10.70.10">
    <property type="entry name" value="Complement Module, domain 1"/>
    <property type="match status" value="7"/>
</dbReference>
<keyword evidence="5" id="KW-0665">Pyrimidine biosynthesis</keyword>
<dbReference type="Pfam" id="PF00084">
    <property type="entry name" value="Sushi"/>
    <property type="match status" value="7"/>
</dbReference>
<dbReference type="InterPro" id="IPR000836">
    <property type="entry name" value="PRTase_dom"/>
</dbReference>
<dbReference type="GO" id="GO:0006222">
    <property type="term" value="P:UMP biosynthetic process"/>
    <property type="evidence" value="ECO:0007669"/>
    <property type="project" value="TreeGrafter"/>
</dbReference>
<comment type="caution">
    <text evidence="7">Lacks conserved residue(s) required for the propagation of feature annotation.</text>
</comment>
<accession>A0A8X6PW90</accession>
<dbReference type="Pfam" id="PF00156">
    <property type="entry name" value="Pribosyltran"/>
    <property type="match status" value="1"/>
</dbReference>
<evidence type="ECO:0000256" key="4">
    <source>
        <dbReference type="ARBA" id="ARBA00022679"/>
    </source>
</evidence>
<dbReference type="NCBIfam" id="TIGR00336">
    <property type="entry name" value="pyrE"/>
    <property type="match status" value="1"/>
</dbReference>
<dbReference type="InterPro" id="IPR004467">
    <property type="entry name" value="Or_phspho_trans_dom"/>
</dbReference>
<comment type="caution">
    <text evidence="9">The sequence shown here is derived from an EMBL/GenBank/DDBJ whole genome shotgun (WGS) entry which is preliminary data.</text>
</comment>
<dbReference type="PANTHER" id="PTHR19278">
    <property type="entry name" value="OROTATE PHOSPHORIBOSYLTRANSFERASE"/>
    <property type="match status" value="1"/>
</dbReference>
<feature type="domain" description="Sushi" evidence="8">
    <location>
        <begin position="670"/>
        <end position="725"/>
    </location>
</feature>
<keyword evidence="3" id="KW-0328">Glycosyltransferase</keyword>
<evidence type="ECO:0000256" key="5">
    <source>
        <dbReference type="ARBA" id="ARBA00022975"/>
    </source>
</evidence>
<dbReference type="Proteomes" id="UP000887013">
    <property type="component" value="Unassembled WGS sequence"/>
</dbReference>
<keyword evidence="10" id="KW-1185">Reference proteome</keyword>
<feature type="domain" description="Sushi" evidence="8">
    <location>
        <begin position="830"/>
        <end position="884"/>
    </location>
</feature>
<dbReference type="SUPFAM" id="SSF57535">
    <property type="entry name" value="Complement control module/SCR domain"/>
    <property type="match status" value="7"/>
</dbReference>
<evidence type="ECO:0000256" key="3">
    <source>
        <dbReference type="ARBA" id="ARBA00022676"/>
    </source>
</evidence>
<dbReference type="CDD" id="cd06223">
    <property type="entry name" value="PRTases_typeI"/>
    <property type="match status" value="1"/>
</dbReference>
<feature type="domain" description="Sushi" evidence="8">
    <location>
        <begin position="287"/>
        <end position="353"/>
    </location>
</feature>
<keyword evidence="6" id="KW-1015">Disulfide bond</keyword>
<evidence type="ECO:0000259" key="8">
    <source>
        <dbReference type="PROSITE" id="PS50923"/>
    </source>
</evidence>
<reference evidence="9" key="1">
    <citation type="submission" date="2020-08" db="EMBL/GenBank/DDBJ databases">
        <title>Multicomponent nature underlies the extraordinary mechanical properties of spider dragline silk.</title>
        <authorList>
            <person name="Kono N."/>
            <person name="Nakamura H."/>
            <person name="Mori M."/>
            <person name="Yoshida Y."/>
            <person name="Ohtoshi R."/>
            <person name="Malay A.D."/>
            <person name="Moran D.A.P."/>
            <person name="Tomita M."/>
            <person name="Numata K."/>
            <person name="Arakawa K."/>
        </authorList>
    </citation>
    <scope>NUCLEOTIDE SEQUENCE</scope>
</reference>
<evidence type="ECO:0000313" key="10">
    <source>
        <dbReference type="Proteomes" id="UP000887013"/>
    </source>
</evidence>
<evidence type="ECO:0000256" key="7">
    <source>
        <dbReference type="PROSITE-ProRule" id="PRU00302"/>
    </source>
</evidence>
<dbReference type="EC" id="2.4.2.10" evidence="2"/>
<dbReference type="SMART" id="SM01411">
    <property type="entry name" value="Ephrin_rec_like"/>
    <property type="match status" value="1"/>
</dbReference>
<sequence>MSAIDRDLLHSIIKIDAFKLGEFDLKTGPISPFYIDLRHITCHPNVFNAVSEAIYSKMVNQNIKTNTVCGVPYTALPIASFLCSHHEIPMLIRRKERKGYGTKKMVEGIINPGETCLVIEDVVVSGASIIETVVDLRKEGLVITDCITILDRLQGGEENLRKVARQHKPINVAVIAGPRPGTQISEGLFPVELAVWKNDGHVYTCHYSLEVIVKKCIDVFPPTDGSVNCSHGTVWGSKCNFSCSTNYELQGHHSITCEEHSSEMVWSSSAPKCKKIPYKYSLSTKSLPCLKPQKPSDGAVLCDLNDQSMYQDGSVCQFFCYPGFLIETLLTSSTLIVCKNGQWTPNSNVQCIATYCPEPRYPEYGSTRCNDKGAKEDLIKSKYKNGTTCNFQCDMGYVIPKSQKHLTKITCHAPYWNDSSIPECKQRIVPQPYATDCKNVTLIANHRGFAKLRPPRFYLKNSVSTNRILYGKCIYSRKISVGVYINHCSAHNHELNTTGQCTFGVIVKENSCPPLPVVTHSQLHCDNDGNRSYSRHTLCKYTCDDGFIMPLKQKKFQLKTCTSKLKWKPAATPHCKRSIPPKPKKGSCISQTLFLKNSASTKIKLPRFKSSLKGSKVRVKCILNGTLPAGHYINNCEAVDKQLGLKSSCTYNITIQATGCLELPVVSQFPKCSNTKNGEYYPIGTLCNYTCEDGYVIPTNLLPDSVKVCTEHELWNNSVIPTCVYQSPPVPEDAPCFNHSASVEDLTILQIPIPKFKSSNGEDVEVTCSPQNLTEYGMHKINCTAFDSELRIEGYCSFHFEVLKANSITELSREALIGCSELPIISFGFINCSDSKEELYPIETICSYECDEGYIIPTSFLANSVKMCIDHEQWNSTMLPICTYQSPPVPEPDFCLDHSVVVEDITAFQFSVPKFKSSTGVIIEADCSPQNITEYNVYNISCTAFDPELQVHGSCLFELDVQMPNNVAEFAGEEISCPFPEKMEHGNVHCSSSNSKLYSVGTICEIICDEGLTLSPSQLENTFFVCLSTGNWNISDIQNCVKSEPPILVSGCEDYILNTPDLLLINISLPIFLTSQNTSAFVTCEPEIIQEYGKHEIMCTALDDHFNTSASCKFNVELIEDSEITSGSTVEHSSSFITEAPFTPCKRLESPVRGSLNCTPDFTQHCNISCEDGYEFPSRFKILNLGRIECDRKDGLWDFERKYHSHLLPECLGRLQNTFVEVLLSFTAYVEHCDETYELELQNEIKSLLVGSNQEMCHIVNCDSFNVTCFEVPSSSRHMINNTWILKAAFDPSDYMDSDEVPDAEINIETIIDIIQKEVNSEGQLKKYLLDIGVELNRSSYVQSHFFLVCEKDGYAVDENTNKCVECPPGTMEKNGRCLDCEFGYFQLSSGQSSCEICPDPSIWSGDKPKTCSV</sequence>
<dbReference type="GO" id="GO:0019856">
    <property type="term" value="P:pyrimidine nucleobase biosynthetic process"/>
    <property type="evidence" value="ECO:0007669"/>
    <property type="project" value="TreeGrafter"/>
</dbReference>
<dbReference type="Gene3D" id="2.10.50.10">
    <property type="entry name" value="Tumor Necrosis Factor Receptor, subunit A, domain 2"/>
    <property type="match status" value="1"/>
</dbReference>
<feature type="domain" description="Sushi" evidence="8">
    <location>
        <begin position="975"/>
        <end position="1042"/>
    </location>
</feature>
<dbReference type="InterPro" id="IPR023031">
    <property type="entry name" value="OPRT"/>
</dbReference>
<evidence type="ECO:0000313" key="9">
    <source>
        <dbReference type="EMBL" id="GFT86624.1"/>
    </source>
</evidence>
<feature type="domain" description="Sushi" evidence="8">
    <location>
        <begin position="214"/>
        <end position="275"/>
    </location>
</feature>
<evidence type="ECO:0000256" key="6">
    <source>
        <dbReference type="ARBA" id="ARBA00023157"/>
    </source>
</evidence>
<keyword evidence="4" id="KW-0808">Transferase</keyword>
<dbReference type="InterPro" id="IPR035976">
    <property type="entry name" value="Sushi/SCR/CCP_sf"/>
</dbReference>
<evidence type="ECO:0000256" key="2">
    <source>
        <dbReference type="ARBA" id="ARBA00011971"/>
    </source>
</evidence>
<dbReference type="SMART" id="SM00032">
    <property type="entry name" value="CCP"/>
    <property type="match status" value="7"/>
</dbReference>
<gene>
    <name evidence="9" type="primary">UMPS</name>
    <name evidence="9" type="ORF">NPIL_642141</name>
</gene>
<dbReference type="InterPro" id="IPR000436">
    <property type="entry name" value="Sushi_SCR_CCP_dom"/>
</dbReference>
<dbReference type="InterPro" id="IPR029057">
    <property type="entry name" value="PRTase-like"/>
</dbReference>
<dbReference type="PROSITE" id="PS50923">
    <property type="entry name" value="SUSHI"/>
    <property type="match status" value="7"/>
</dbReference>